<accession>A0AAU9ICN4</accession>
<keyword evidence="9" id="KW-1185">Reference proteome</keyword>
<keyword evidence="3 6" id="KW-0812">Transmembrane</keyword>
<evidence type="ECO:0000256" key="1">
    <source>
        <dbReference type="ARBA" id="ARBA00004141"/>
    </source>
</evidence>
<evidence type="ECO:0000259" key="7">
    <source>
        <dbReference type="PROSITE" id="PS50850"/>
    </source>
</evidence>
<dbReference type="InterPro" id="IPR005828">
    <property type="entry name" value="MFS_sugar_transport-like"/>
</dbReference>
<dbReference type="Pfam" id="PF00083">
    <property type="entry name" value="Sugar_tr"/>
    <property type="match status" value="1"/>
</dbReference>
<name>A0AAU9ICN4_9CILI</name>
<dbReference type="Gene3D" id="1.20.1250.20">
    <property type="entry name" value="MFS general substrate transporter like domains"/>
    <property type="match status" value="1"/>
</dbReference>
<gene>
    <name evidence="8" type="ORF">BSTOLATCC_MIC3931</name>
</gene>
<dbReference type="PROSITE" id="PS50850">
    <property type="entry name" value="MFS"/>
    <property type="match status" value="1"/>
</dbReference>
<dbReference type="EMBL" id="CAJZBQ010000004">
    <property type="protein sequence ID" value="CAG9311645.1"/>
    <property type="molecule type" value="Genomic_DNA"/>
</dbReference>
<organism evidence="8 9">
    <name type="scientific">Blepharisma stoltei</name>
    <dbReference type="NCBI Taxonomy" id="1481888"/>
    <lineage>
        <taxon>Eukaryota</taxon>
        <taxon>Sar</taxon>
        <taxon>Alveolata</taxon>
        <taxon>Ciliophora</taxon>
        <taxon>Postciliodesmatophora</taxon>
        <taxon>Heterotrichea</taxon>
        <taxon>Heterotrichida</taxon>
        <taxon>Blepharismidae</taxon>
        <taxon>Blepharisma</taxon>
    </lineage>
</organism>
<dbReference type="GO" id="GO:0016020">
    <property type="term" value="C:membrane"/>
    <property type="evidence" value="ECO:0007669"/>
    <property type="project" value="UniProtKB-SubCell"/>
</dbReference>
<feature type="transmembrane region" description="Helical" evidence="6">
    <location>
        <begin position="279"/>
        <end position="297"/>
    </location>
</feature>
<dbReference type="Proteomes" id="UP001162131">
    <property type="component" value="Unassembled WGS sequence"/>
</dbReference>
<evidence type="ECO:0000256" key="4">
    <source>
        <dbReference type="ARBA" id="ARBA00022989"/>
    </source>
</evidence>
<feature type="transmembrane region" description="Helical" evidence="6">
    <location>
        <begin position="399"/>
        <end position="422"/>
    </location>
</feature>
<evidence type="ECO:0000256" key="5">
    <source>
        <dbReference type="ARBA" id="ARBA00023136"/>
    </source>
</evidence>
<evidence type="ECO:0000256" key="2">
    <source>
        <dbReference type="ARBA" id="ARBA00022448"/>
    </source>
</evidence>
<comment type="caution">
    <text evidence="8">The sequence shown here is derived from an EMBL/GenBank/DDBJ whole genome shotgun (WGS) entry which is preliminary data.</text>
</comment>
<dbReference type="PANTHER" id="PTHR23511">
    <property type="entry name" value="SYNAPTIC VESICLE GLYCOPROTEIN 2"/>
    <property type="match status" value="1"/>
</dbReference>
<feature type="transmembrane region" description="Helical" evidence="6">
    <location>
        <begin position="27"/>
        <end position="49"/>
    </location>
</feature>
<keyword evidence="4 6" id="KW-1133">Transmembrane helix</keyword>
<dbReference type="SUPFAM" id="SSF103473">
    <property type="entry name" value="MFS general substrate transporter"/>
    <property type="match status" value="1"/>
</dbReference>
<proteinExistence type="predicted"/>
<sequence>MDIEEAIFSHPNSSIDRILSRIGFGRYQLMVLCLCGAFLMAEGAELLIVTLMSSVLQKEWNLSLEVVEFMGGILFLGTAIGTLIAGPLGNAFGRRKCMVFSSLSYCIFAVTSAFMPDIWTFVCTRLFLSISLGVLVPIGTTLIVETGIENSRGLSVLAGQMLYQVGTTMVILLGLALVPNLDPLYWRELLLLAAWPAFFSTIFLVFLLDESPRWLAMNDQHDKCVKILNKIARINNARRITVEEIEAVKLIEKSEAENHLDRLGLVFGGDYLRITLQGFFLWWAIGFLYYGCVFILPRTLGSDSSDGDVLTNLAIMSVIQSPLSLIPMFLIEQDKFGRKNTIVLVSVFHLGTSLLCAFKWTNTLYYSFVMGLQICGMVNSDVIVPYTNELYSTSVRTTGYSLCFTFMNIAAISSPFVLLTLHQMNPMYPYYAFAGVAALNLVNGCFLKKESNLGSLDTFIVSINKI</sequence>
<feature type="domain" description="Major facilitator superfamily (MFS) profile" evidence="7">
    <location>
        <begin position="29"/>
        <end position="452"/>
    </location>
</feature>
<comment type="subcellular location">
    <subcellularLocation>
        <location evidence="1">Membrane</location>
        <topology evidence="1">Multi-pass membrane protein</topology>
    </subcellularLocation>
</comment>
<dbReference type="InterPro" id="IPR036259">
    <property type="entry name" value="MFS_trans_sf"/>
</dbReference>
<reference evidence="8" key="1">
    <citation type="submission" date="2021-09" db="EMBL/GenBank/DDBJ databases">
        <authorList>
            <consortium name="AG Swart"/>
            <person name="Singh M."/>
            <person name="Singh A."/>
            <person name="Seah K."/>
            <person name="Emmerich C."/>
        </authorList>
    </citation>
    <scope>NUCLEOTIDE SEQUENCE</scope>
    <source>
        <strain evidence="8">ATCC30299</strain>
    </source>
</reference>
<feature type="transmembrane region" description="Helical" evidence="6">
    <location>
        <begin position="69"/>
        <end position="90"/>
    </location>
</feature>
<dbReference type="InterPro" id="IPR020846">
    <property type="entry name" value="MFS_dom"/>
</dbReference>
<protein>
    <recommendedName>
        <fullName evidence="7">Major facilitator superfamily (MFS) profile domain-containing protein</fullName>
    </recommendedName>
</protein>
<evidence type="ECO:0000313" key="9">
    <source>
        <dbReference type="Proteomes" id="UP001162131"/>
    </source>
</evidence>
<evidence type="ECO:0000256" key="6">
    <source>
        <dbReference type="SAM" id="Phobius"/>
    </source>
</evidence>
<feature type="transmembrane region" description="Helical" evidence="6">
    <location>
        <begin position="126"/>
        <end position="144"/>
    </location>
</feature>
<dbReference type="AlphaFoldDB" id="A0AAU9ICN4"/>
<evidence type="ECO:0000313" key="8">
    <source>
        <dbReference type="EMBL" id="CAG9311645.1"/>
    </source>
</evidence>
<keyword evidence="2" id="KW-0813">Transport</keyword>
<dbReference type="PANTHER" id="PTHR23511:SF5">
    <property type="entry name" value="MAJOR FACILITATOR-TYPE TRANSPORTER HXNZ-RELATED"/>
    <property type="match status" value="1"/>
</dbReference>
<keyword evidence="5 6" id="KW-0472">Membrane</keyword>
<feature type="transmembrane region" description="Helical" evidence="6">
    <location>
        <begin position="309"/>
        <end position="330"/>
    </location>
</feature>
<evidence type="ECO:0000256" key="3">
    <source>
        <dbReference type="ARBA" id="ARBA00022692"/>
    </source>
</evidence>
<feature type="transmembrane region" description="Helical" evidence="6">
    <location>
        <begin position="189"/>
        <end position="208"/>
    </location>
</feature>
<feature type="transmembrane region" description="Helical" evidence="6">
    <location>
        <begin position="156"/>
        <end position="177"/>
    </location>
</feature>
<feature type="transmembrane region" description="Helical" evidence="6">
    <location>
        <begin position="366"/>
        <end position="387"/>
    </location>
</feature>
<dbReference type="GO" id="GO:0022857">
    <property type="term" value="F:transmembrane transporter activity"/>
    <property type="evidence" value="ECO:0007669"/>
    <property type="project" value="InterPro"/>
</dbReference>
<feature type="transmembrane region" description="Helical" evidence="6">
    <location>
        <begin position="342"/>
        <end position="360"/>
    </location>
</feature>